<gene>
    <name evidence="2" type="ORF">FCM35_KLT08631</name>
</gene>
<evidence type="ECO:0000313" key="3">
    <source>
        <dbReference type="Proteomes" id="UP000623129"/>
    </source>
</evidence>
<feature type="region of interest" description="Disordered" evidence="1">
    <location>
        <begin position="64"/>
        <end position="88"/>
    </location>
</feature>
<proteinExistence type="predicted"/>
<reference evidence="2" key="1">
    <citation type="submission" date="2020-01" db="EMBL/GenBank/DDBJ databases">
        <title>Genome sequence of Kobresia littledalei, the first chromosome-level genome in the family Cyperaceae.</title>
        <authorList>
            <person name="Qu G."/>
        </authorList>
    </citation>
    <scope>NUCLEOTIDE SEQUENCE</scope>
    <source>
        <strain evidence="2">C.B.Clarke</strain>
        <tissue evidence="2">Leaf</tissue>
    </source>
</reference>
<dbReference type="OrthoDB" id="767245at2759"/>
<organism evidence="2 3">
    <name type="scientific">Carex littledalei</name>
    <dbReference type="NCBI Taxonomy" id="544730"/>
    <lineage>
        <taxon>Eukaryota</taxon>
        <taxon>Viridiplantae</taxon>
        <taxon>Streptophyta</taxon>
        <taxon>Embryophyta</taxon>
        <taxon>Tracheophyta</taxon>
        <taxon>Spermatophyta</taxon>
        <taxon>Magnoliopsida</taxon>
        <taxon>Liliopsida</taxon>
        <taxon>Poales</taxon>
        <taxon>Cyperaceae</taxon>
        <taxon>Cyperoideae</taxon>
        <taxon>Cariceae</taxon>
        <taxon>Carex</taxon>
        <taxon>Carex subgen. Euthyceras</taxon>
    </lineage>
</organism>
<sequence length="320" mass="36994">MHSTLTSQLLELCHWPEETKKNLRHKLCLWHTPTLTPIFTHDKLEPIMASIHFSPIIPGPASTDSLTGTTSAGRENEGVNGEQGENLTSTESVQWRKYRFVAMHLTKDWGLEYCEKRSWPRLPYPRVDGLHLMSYLEFLGALECFIDPLVVANVFHIRATPIDSRDEIYKSVFREIKNLICDLEMVGIIPNFYFYREDTLDNASEETYGQLKASVDNVDISKYARKDGTRKIEEDERDDTSDFVCLIDEGDAFALCGEGYHGELSRDGWENTEACCTTSVDYLRDWVRCNEDIYWSRRKVVKNCPQLVDIYKDLLESLQR</sequence>
<comment type="caution">
    <text evidence="2">The sequence shown here is derived from an EMBL/GenBank/DDBJ whole genome shotgun (WGS) entry which is preliminary data.</text>
</comment>
<protein>
    <submittedName>
        <fullName evidence="2">Uncharacterized protein</fullName>
    </submittedName>
</protein>
<dbReference type="Proteomes" id="UP000623129">
    <property type="component" value="Unassembled WGS sequence"/>
</dbReference>
<evidence type="ECO:0000313" key="2">
    <source>
        <dbReference type="EMBL" id="KAF3325551.1"/>
    </source>
</evidence>
<name>A0A833QV11_9POAL</name>
<evidence type="ECO:0000256" key="1">
    <source>
        <dbReference type="SAM" id="MobiDB-lite"/>
    </source>
</evidence>
<keyword evidence="3" id="KW-1185">Reference proteome</keyword>
<dbReference type="EMBL" id="SWLB01000019">
    <property type="protein sequence ID" value="KAF3325551.1"/>
    <property type="molecule type" value="Genomic_DNA"/>
</dbReference>
<accession>A0A833QV11</accession>
<dbReference type="AlphaFoldDB" id="A0A833QV11"/>